<accession>A0A553SNH7</accession>
<evidence type="ECO:0000313" key="3">
    <source>
        <dbReference type="Proteomes" id="UP000319837"/>
    </source>
</evidence>
<dbReference type="RefSeq" id="WP_185766800.1">
    <property type="nucleotide sequence ID" value="NZ_RIBP01000004.1"/>
</dbReference>
<dbReference type="EMBL" id="RIBP01000004">
    <property type="protein sequence ID" value="TRZ38550.1"/>
    <property type="molecule type" value="Genomic_DNA"/>
</dbReference>
<protein>
    <submittedName>
        <fullName evidence="2">Uncharacterized protein</fullName>
    </submittedName>
</protein>
<organism evidence="2 3">
    <name type="scientific">Niallia circulans</name>
    <name type="common">Bacillus circulans</name>
    <dbReference type="NCBI Taxonomy" id="1397"/>
    <lineage>
        <taxon>Bacteria</taxon>
        <taxon>Bacillati</taxon>
        <taxon>Bacillota</taxon>
        <taxon>Bacilli</taxon>
        <taxon>Bacillales</taxon>
        <taxon>Bacillaceae</taxon>
        <taxon>Niallia</taxon>
    </lineage>
</organism>
<dbReference type="Proteomes" id="UP000319837">
    <property type="component" value="Unassembled WGS sequence"/>
</dbReference>
<comment type="caution">
    <text evidence="2">The sequence shown here is derived from an EMBL/GenBank/DDBJ whole genome shotgun (WGS) entry which is preliminary data.</text>
</comment>
<feature type="region of interest" description="Disordered" evidence="1">
    <location>
        <begin position="32"/>
        <end position="63"/>
    </location>
</feature>
<feature type="compositionally biased region" description="Basic and acidic residues" evidence="1">
    <location>
        <begin position="51"/>
        <end position="63"/>
    </location>
</feature>
<dbReference type="AlphaFoldDB" id="A0A553SNH7"/>
<sequence>MLHKSKQQRNQIQKQKRKMIFQLKWGVSKYRQDKRTGPTTVHPRSKYTSHLMEEETKRIRGTD</sequence>
<evidence type="ECO:0000256" key="1">
    <source>
        <dbReference type="SAM" id="MobiDB-lite"/>
    </source>
</evidence>
<proteinExistence type="predicted"/>
<reference evidence="3" key="1">
    <citation type="submission" date="2018-10" db="EMBL/GenBank/DDBJ databases">
        <title>FDA dAtabase for Regulatory Grade micrObial Sequences (FDA-ARGOS): Supporting development and validation of Infectious Disease Dx tests.</title>
        <authorList>
            <person name="Minogue T."/>
            <person name="Wolcott M."/>
            <person name="Wasieloski L."/>
            <person name="Aguilar W."/>
            <person name="Moore D."/>
            <person name="Tallon L."/>
            <person name="Sadzewicz L."/>
            <person name="Sengamalay N."/>
            <person name="Ott S."/>
            <person name="Godinez A."/>
            <person name="Nagaraj S."/>
            <person name="Vavikolanu K."/>
            <person name="Vyas G."/>
            <person name="Nadendla S."/>
            <person name="George J."/>
            <person name="Sichtig H."/>
        </authorList>
    </citation>
    <scope>NUCLEOTIDE SEQUENCE [LARGE SCALE GENOMIC DNA]</scope>
    <source>
        <strain evidence="3">FDAARGOS_343</strain>
    </source>
</reference>
<name>A0A553SNH7_NIACI</name>
<evidence type="ECO:0000313" key="2">
    <source>
        <dbReference type="EMBL" id="TRZ38550.1"/>
    </source>
</evidence>
<gene>
    <name evidence="2" type="ORF">CEQ21_24515</name>
</gene>